<dbReference type="InterPro" id="IPR005000">
    <property type="entry name" value="Aldolase/citrate-lyase_domain"/>
</dbReference>
<dbReference type="InterPro" id="IPR040442">
    <property type="entry name" value="Pyrv_kinase-like_dom_sf"/>
</dbReference>
<dbReference type="SUPFAM" id="SSF51621">
    <property type="entry name" value="Phosphoenolpyruvate/pyruvate domain"/>
    <property type="match status" value="1"/>
</dbReference>
<reference evidence="5 6" key="1">
    <citation type="submission" date="2019-11" db="EMBL/GenBank/DDBJ databases">
        <title>Epiphytic Pseudomonas syringae from cherry orchards.</title>
        <authorList>
            <person name="Hulin M.T."/>
        </authorList>
    </citation>
    <scope>NUCLEOTIDE SEQUENCE [LARGE SCALE GENOMIC DNA]</scope>
    <source>
        <strain evidence="5 6">PA-3-2A</strain>
    </source>
</reference>
<dbReference type="PANTHER" id="PTHR32308:SF10">
    <property type="entry name" value="CITRATE LYASE SUBUNIT BETA"/>
    <property type="match status" value="1"/>
</dbReference>
<dbReference type="InterPro" id="IPR015813">
    <property type="entry name" value="Pyrv/PenolPyrv_kinase-like_dom"/>
</dbReference>
<evidence type="ECO:0000313" key="6">
    <source>
        <dbReference type="Proteomes" id="UP000814158"/>
    </source>
</evidence>
<feature type="domain" description="HpcH/HpaI aldolase/citrate lyase" evidence="4">
    <location>
        <begin position="9"/>
        <end position="216"/>
    </location>
</feature>
<dbReference type="GO" id="GO:0016829">
    <property type="term" value="F:lyase activity"/>
    <property type="evidence" value="ECO:0007669"/>
    <property type="project" value="UniProtKB-KW"/>
</dbReference>
<dbReference type="EMBL" id="WKAT01000008">
    <property type="protein sequence ID" value="MCF5544241.1"/>
    <property type="molecule type" value="Genomic_DNA"/>
</dbReference>
<evidence type="ECO:0000256" key="1">
    <source>
        <dbReference type="ARBA" id="ARBA00001946"/>
    </source>
</evidence>
<evidence type="ECO:0000259" key="4">
    <source>
        <dbReference type="Pfam" id="PF03328"/>
    </source>
</evidence>
<proteinExistence type="predicted"/>
<keyword evidence="5" id="KW-0456">Lyase</keyword>
<dbReference type="Pfam" id="PF03328">
    <property type="entry name" value="HpcH_HpaI"/>
    <property type="match status" value="1"/>
</dbReference>
<accession>A0ABS9GIG3</accession>
<dbReference type="Proteomes" id="UP000814158">
    <property type="component" value="Unassembled WGS sequence"/>
</dbReference>
<dbReference type="RefSeq" id="WP_105162238.1">
    <property type="nucleotide sequence ID" value="NZ_WKAT01000008.1"/>
</dbReference>
<evidence type="ECO:0000313" key="5">
    <source>
        <dbReference type="EMBL" id="MCF5544241.1"/>
    </source>
</evidence>
<evidence type="ECO:0000256" key="3">
    <source>
        <dbReference type="ARBA" id="ARBA00022842"/>
    </source>
</evidence>
<dbReference type="PIRSF" id="PIRSF015582">
    <property type="entry name" value="Cit_lyase_B"/>
    <property type="match status" value="1"/>
</dbReference>
<organism evidence="5 6">
    <name type="scientific">Pseudomonas salomonii</name>
    <dbReference type="NCBI Taxonomy" id="191391"/>
    <lineage>
        <taxon>Bacteria</taxon>
        <taxon>Pseudomonadati</taxon>
        <taxon>Pseudomonadota</taxon>
        <taxon>Gammaproteobacteria</taxon>
        <taxon>Pseudomonadales</taxon>
        <taxon>Pseudomonadaceae</taxon>
        <taxon>Pseudomonas</taxon>
    </lineage>
</organism>
<protein>
    <submittedName>
        <fullName evidence="5">CoA ester lyase</fullName>
    </submittedName>
</protein>
<comment type="caution">
    <text evidence="5">The sequence shown here is derived from an EMBL/GenBank/DDBJ whole genome shotgun (WGS) entry which is preliminary data.</text>
</comment>
<comment type="cofactor">
    <cofactor evidence="1">
        <name>Mg(2+)</name>
        <dbReference type="ChEBI" id="CHEBI:18420"/>
    </cofactor>
</comment>
<name>A0ABS9GIG3_9PSED</name>
<gene>
    <name evidence="5" type="ORF">GIV68_05750</name>
</gene>
<sequence>MNTKKCAVKSVLFVPGSRPERFDKAFATGADQIIVDFEDAVEEALKSQARLNLDQYLKQNPLARVVVRINAVDHPEHKADLEFCKRTQGVAAVMLPKVESQAQLRDLNLTEKPLWPLIESARGVLGISDIAHVLGVERLTFGALDLGLDLGLKAGSRSAGKVMDQVRFTLLLESVKAGLAKPIDTVFTDIANVDGLRQIANDSRDMGFGGMLCVHPSQVAVANEVYLPTEAEIEWAKKVVAAASMQSAGAFTLDGRMVDAPVIRQAKLLISELSHSL</sequence>
<dbReference type="PANTHER" id="PTHR32308">
    <property type="entry name" value="LYASE BETA SUBUNIT, PUTATIVE (AFU_ORTHOLOGUE AFUA_4G13030)-RELATED"/>
    <property type="match status" value="1"/>
</dbReference>
<keyword evidence="2" id="KW-0479">Metal-binding</keyword>
<dbReference type="Gene3D" id="3.20.20.60">
    <property type="entry name" value="Phosphoenolpyruvate-binding domains"/>
    <property type="match status" value="1"/>
</dbReference>
<evidence type="ECO:0000256" key="2">
    <source>
        <dbReference type="ARBA" id="ARBA00022723"/>
    </source>
</evidence>
<dbReference type="InterPro" id="IPR011206">
    <property type="entry name" value="Citrate_lyase_beta/mcl1/mcl2"/>
</dbReference>
<keyword evidence="3" id="KW-0460">Magnesium</keyword>
<keyword evidence="6" id="KW-1185">Reference proteome</keyword>